<feature type="region of interest" description="Disordered" evidence="1">
    <location>
        <begin position="32"/>
        <end position="113"/>
    </location>
</feature>
<accession>A0ABP0IRD1</accession>
<feature type="compositionally biased region" description="Basic and acidic residues" evidence="1">
    <location>
        <begin position="63"/>
        <end position="77"/>
    </location>
</feature>
<evidence type="ECO:0000256" key="1">
    <source>
        <dbReference type="SAM" id="MobiDB-lite"/>
    </source>
</evidence>
<sequence length="1000" mass="112355">MKLQKSTRTQMARMWEDVAGDLRWQNIWKFLCHDKPEPPDEHSHPPDSQEIVTPKKGKASKKPAADENHRGLTDLDNKLSPIAKPNRPKRIGADGKPRAVPVALPAPKSPLKFKTPEDAAAQSLVEPPMPDVEDLFTMAMEENTKKRPQSDAEMAEDDQERLDSKKVRRSEHRRSYKTAPVTENKRREALVKSFLAKHNLTYGRYISFHRMSARVRTSAGCETGGPPDGGYVALRKALQQAQFPKRGICCTWLRENGVTVDKLADLFDGATARDSEEFSLVPTNTDTEGTHKRKRDDAEELQAIKDYIESVSEHIQLVENGTGELRYRCRLCTSKNHPQGKDNILQRRVLSSVKHFINTHLGSVRHVQRLEQMDIQADTDQSNRAGEQVPCEGYCVSNSGSSGVLHFYLEEFKLWAAHSKLDGVVSHSYWQDAGLGHWYLRHKDCSKVTMKMESDPYPCCSKCQDLGDRKKVVKVVLRFVSKFYSALLLNKRLFACPEEVSEFENVIMSSAFGRNHSQHWKNQTDTTLVEHQRMVRAAWSTVSPDNRTQAMEHFISAVVTPVLKINVSAASPHMTNLSSQFVQALAGRKLNELEQVNLSIARAAVSGKLDANPILQGIIVQCMRRLDKQARGVSSVGRQQACSATEERLISNAAFTFALAGANRELASELGQNLRPPALNVYKLPELSLPNPMLALRKSQASQLQQNIELVDQFYQRLEKQKSRRLIMALDHTYLQRGFGQAKLQEVPGLIGGCWHPDHDDGRDDRSFMELKDLPTDALSSQKAPLMLECLVWDPAAHHSRPLSLASMPMSLKASQANDVNAERNHGKREMIRVLNRIMTTAHWLVKGVTFDGHGSNAWIRDILFGQFETVSPQEIEDLEWFQSLTWEDLPPHVIPNLPLKLCIHGGSPVWALPGVCHAVKNIGGQLTSPLRSIMMGSYLCDHSGCLRFGMPPTAYTRSEAMSDALHAMMFNPYFVVNEPAPGSEFLVTLCFVTVSFMIF</sequence>
<gene>
    <name evidence="2" type="ORF">SCF082_LOCUS8471</name>
</gene>
<feature type="compositionally biased region" description="Basic residues" evidence="1">
    <location>
        <begin position="166"/>
        <end position="176"/>
    </location>
</feature>
<proteinExistence type="predicted"/>
<evidence type="ECO:0000313" key="2">
    <source>
        <dbReference type="EMBL" id="CAK9005132.1"/>
    </source>
</evidence>
<evidence type="ECO:0008006" key="4">
    <source>
        <dbReference type="Google" id="ProtNLM"/>
    </source>
</evidence>
<keyword evidence="3" id="KW-1185">Reference proteome</keyword>
<evidence type="ECO:0000313" key="3">
    <source>
        <dbReference type="Proteomes" id="UP001642464"/>
    </source>
</evidence>
<feature type="region of interest" description="Disordered" evidence="1">
    <location>
        <begin position="144"/>
        <end position="182"/>
    </location>
</feature>
<feature type="compositionally biased region" description="Basic and acidic residues" evidence="1">
    <location>
        <begin position="32"/>
        <end position="47"/>
    </location>
</feature>
<protein>
    <recommendedName>
        <fullName evidence="4">JmjC domain-containing protein</fullName>
    </recommendedName>
</protein>
<dbReference type="Proteomes" id="UP001642464">
    <property type="component" value="Unassembled WGS sequence"/>
</dbReference>
<dbReference type="EMBL" id="CAXAMM010004847">
    <property type="protein sequence ID" value="CAK9005132.1"/>
    <property type="molecule type" value="Genomic_DNA"/>
</dbReference>
<reference evidence="2 3" key="1">
    <citation type="submission" date="2024-02" db="EMBL/GenBank/DDBJ databases">
        <authorList>
            <person name="Chen Y."/>
            <person name="Shah S."/>
            <person name="Dougan E. K."/>
            <person name="Thang M."/>
            <person name="Chan C."/>
        </authorList>
    </citation>
    <scope>NUCLEOTIDE SEQUENCE [LARGE SCALE GENOMIC DNA]</scope>
</reference>
<name>A0ABP0IRD1_9DINO</name>
<comment type="caution">
    <text evidence="2">The sequence shown here is derived from an EMBL/GenBank/DDBJ whole genome shotgun (WGS) entry which is preliminary data.</text>
</comment>
<organism evidence="2 3">
    <name type="scientific">Durusdinium trenchii</name>
    <dbReference type="NCBI Taxonomy" id="1381693"/>
    <lineage>
        <taxon>Eukaryota</taxon>
        <taxon>Sar</taxon>
        <taxon>Alveolata</taxon>
        <taxon>Dinophyceae</taxon>
        <taxon>Suessiales</taxon>
        <taxon>Symbiodiniaceae</taxon>
        <taxon>Durusdinium</taxon>
    </lineage>
</organism>